<keyword evidence="2" id="KW-1185">Reference proteome</keyword>
<name>A0ACB7WVV9_DIOAL</name>
<evidence type="ECO:0000313" key="1">
    <source>
        <dbReference type="EMBL" id="KAH7692909.1"/>
    </source>
</evidence>
<accession>A0ACB7WVV9</accession>
<evidence type="ECO:0000313" key="2">
    <source>
        <dbReference type="Proteomes" id="UP000827976"/>
    </source>
</evidence>
<dbReference type="EMBL" id="CM037011">
    <property type="protein sequence ID" value="KAH7692909.1"/>
    <property type="molecule type" value="Genomic_DNA"/>
</dbReference>
<organism evidence="1 2">
    <name type="scientific">Dioscorea alata</name>
    <name type="common">Purple yam</name>
    <dbReference type="NCBI Taxonomy" id="55571"/>
    <lineage>
        <taxon>Eukaryota</taxon>
        <taxon>Viridiplantae</taxon>
        <taxon>Streptophyta</taxon>
        <taxon>Embryophyta</taxon>
        <taxon>Tracheophyta</taxon>
        <taxon>Spermatophyta</taxon>
        <taxon>Magnoliopsida</taxon>
        <taxon>Liliopsida</taxon>
        <taxon>Dioscoreales</taxon>
        <taxon>Dioscoreaceae</taxon>
        <taxon>Dioscorea</taxon>
    </lineage>
</organism>
<sequence>MLGGVECLLLLKIWSKCAFGQAASRTKSCYFRKFLIGGFSFLETSFSSPLLTALRWQRLFHDHQEWFCATFF</sequence>
<comment type="caution">
    <text evidence="1">The sequence shown here is derived from an EMBL/GenBank/DDBJ whole genome shotgun (WGS) entry which is preliminary data.</text>
</comment>
<dbReference type="Proteomes" id="UP000827976">
    <property type="component" value="Chromosome 1"/>
</dbReference>
<proteinExistence type="predicted"/>
<gene>
    <name evidence="1" type="ORF">IHE45_01G096800</name>
</gene>
<reference evidence="2" key="1">
    <citation type="journal article" date="2022" name="Nat. Commun.">
        <title>Chromosome evolution and the genetic basis of agronomically important traits in greater yam.</title>
        <authorList>
            <person name="Bredeson J.V."/>
            <person name="Lyons J.B."/>
            <person name="Oniyinde I.O."/>
            <person name="Okereke N.R."/>
            <person name="Kolade O."/>
            <person name="Nnabue I."/>
            <person name="Nwadili C.O."/>
            <person name="Hribova E."/>
            <person name="Parker M."/>
            <person name="Nwogha J."/>
            <person name="Shu S."/>
            <person name="Carlson J."/>
            <person name="Kariba R."/>
            <person name="Muthemba S."/>
            <person name="Knop K."/>
            <person name="Barton G.J."/>
            <person name="Sherwood A.V."/>
            <person name="Lopez-Montes A."/>
            <person name="Asiedu R."/>
            <person name="Jamnadass R."/>
            <person name="Muchugi A."/>
            <person name="Goodstein D."/>
            <person name="Egesi C.N."/>
            <person name="Featherston J."/>
            <person name="Asfaw A."/>
            <person name="Simpson G.G."/>
            <person name="Dolezel J."/>
            <person name="Hendre P.S."/>
            <person name="Van Deynze A."/>
            <person name="Kumar P.L."/>
            <person name="Obidiegwu J.E."/>
            <person name="Bhattacharjee R."/>
            <person name="Rokhsar D.S."/>
        </authorList>
    </citation>
    <scope>NUCLEOTIDE SEQUENCE [LARGE SCALE GENOMIC DNA]</scope>
    <source>
        <strain evidence="2">cv. TDa95/00328</strain>
    </source>
</reference>
<protein>
    <submittedName>
        <fullName evidence="1">Uncharacterized protein</fullName>
    </submittedName>
</protein>